<feature type="transmembrane region" description="Helical" evidence="5">
    <location>
        <begin position="29"/>
        <end position="56"/>
    </location>
</feature>
<evidence type="ECO:0000256" key="1">
    <source>
        <dbReference type="ARBA" id="ARBA00004141"/>
    </source>
</evidence>
<proteinExistence type="predicted"/>
<keyword evidence="9" id="KW-1185">Reference proteome</keyword>
<dbReference type="AlphaFoldDB" id="B7JZT2"/>
<protein>
    <submittedName>
        <fullName evidence="8">TM2 domain containing protein</fullName>
    </submittedName>
</protein>
<evidence type="ECO:0000313" key="8">
    <source>
        <dbReference type="EMBL" id="ACK65025.1"/>
    </source>
</evidence>
<evidence type="ECO:0000256" key="4">
    <source>
        <dbReference type="ARBA" id="ARBA00023136"/>
    </source>
</evidence>
<organism evidence="8 9">
    <name type="scientific">Rippkaea orientalis (strain PCC 8801 / RF-1)</name>
    <name type="common">Cyanothece sp. (strain PCC 8801)</name>
    <dbReference type="NCBI Taxonomy" id="41431"/>
    <lineage>
        <taxon>Bacteria</taxon>
        <taxon>Bacillati</taxon>
        <taxon>Cyanobacteriota</taxon>
        <taxon>Cyanophyceae</taxon>
        <taxon>Oscillatoriophycideae</taxon>
        <taxon>Chroococcales</taxon>
        <taxon>Aphanothecaceae</taxon>
        <taxon>Rippkaea</taxon>
        <taxon>Rippkaea orientalis</taxon>
    </lineage>
</organism>
<dbReference type="Pfam" id="PF05154">
    <property type="entry name" value="TM2"/>
    <property type="match status" value="1"/>
</dbReference>
<keyword evidence="3 5" id="KW-1133">Transmembrane helix</keyword>
<keyword evidence="4 5" id="KW-0472">Membrane</keyword>
<accession>B7JZT2</accession>
<keyword evidence="2 5" id="KW-0812">Transmembrane</keyword>
<dbReference type="eggNOG" id="COG2314">
    <property type="taxonomic scope" value="Bacteria"/>
</dbReference>
<name>B7JZT2_RIPO1</name>
<dbReference type="KEGG" id="cyp:PCC8801_0948"/>
<feature type="domain" description="TM2" evidence="6">
    <location>
        <begin position="1"/>
        <end position="51"/>
    </location>
</feature>
<evidence type="ECO:0000256" key="3">
    <source>
        <dbReference type="ARBA" id="ARBA00022989"/>
    </source>
</evidence>
<comment type="subcellular location">
    <subcellularLocation>
        <location evidence="1">Membrane</location>
        <topology evidence="1">Multi-pass membrane protein</topology>
    </subcellularLocation>
</comment>
<reference evidence="9" key="1">
    <citation type="journal article" date="2011" name="MBio">
        <title>Novel metabolic attributes of the genus Cyanothece, comprising a group of unicellular nitrogen-fixing Cyanobacteria.</title>
        <authorList>
            <person name="Bandyopadhyay A."/>
            <person name="Elvitigala T."/>
            <person name="Welsh E."/>
            <person name="Stockel J."/>
            <person name="Liberton M."/>
            <person name="Min H."/>
            <person name="Sherman L.A."/>
            <person name="Pakrasi H.B."/>
        </authorList>
    </citation>
    <scope>NUCLEOTIDE SEQUENCE [LARGE SCALE GENOMIC DNA]</scope>
    <source>
        <strain evidence="9">PCC 8801</strain>
    </source>
</reference>
<sequence length="252" mass="29493">MKKNRLIAVIITFFGGGFGLHKFYLGENFMGILYLIFSWAFIPSILAFFDFLGLLFMENRAFDEKYNYRYLNLTQSESSKDKTTALIDLKKLYDQGVITAEEFEENRRKILEPIRNLSTKKQTKIDINTCSKDELVYQLNLPIFYANDIDAVRRSGYLFTHVEELHEIAGLPENYIKKLAPLVTFSYDINKEIDVSWQRLNVYSIDQLMRDGLDAKVAQKIVQERDKNGVYKSVIDIQHRTGLPVNYYRHLI</sequence>
<dbReference type="GO" id="GO:0016020">
    <property type="term" value="C:membrane"/>
    <property type="evidence" value="ECO:0007669"/>
    <property type="project" value="UniProtKB-SubCell"/>
</dbReference>
<evidence type="ECO:0000313" key="9">
    <source>
        <dbReference type="Proteomes" id="UP000008204"/>
    </source>
</evidence>
<dbReference type="STRING" id="41431.PCC8801_0948"/>
<gene>
    <name evidence="8" type="ordered locus">PCC8801_0948</name>
</gene>
<dbReference type="HOGENOM" id="CLU_1270290_0_0_3"/>
<dbReference type="InterPro" id="IPR010994">
    <property type="entry name" value="RuvA_2-like"/>
</dbReference>
<dbReference type="PANTHER" id="PTHR21180:SF32">
    <property type="entry name" value="ENDONUCLEASE_EXONUCLEASE_PHOSPHATASE FAMILY DOMAIN-CONTAINING PROTEIN 1"/>
    <property type="match status" value="1"/>
</dbReference>
<dbReference type="Proteomes" id="UP000008204">
    <property type="component" value="Chromosome"/>
</dbReference>
<dbReference type="OrthoDB" id="421825at2"/>
<dbReference type="InterPro" id="IPR007829">
    <property type="entry name" value="TM2"/>
</dbReference>
<dbReference type="RefSeq" id="WP_012594300.1">
    <property type="nucleotide sequence ID" value="NC_011726.1"/>
</dbReference>
<evidence type="ECO:0000256" key="2">
    <source>
        <dbReference type="ARBA" id="ARBA00022692"/>
    </source>
</evidence>
<dbReference type="InterPro" id="IPR051675">
    <property type="entry name" value="Endo/Exo/Phosphatase_dom_1"/>
</dbReference>
<dbReference type="Pfam" id="PF09851">
    <property type="entry name" value="SHOCT"/>
    <property type="match status" value="1"/>
</dbReference>
<dbReference type="PANTHER" id="PTHR21180">
    <property type="entry name" value="ENDONUCLEASE/EXONUCLEASE/PHOSPHATASE FAMILY DOMAIN-CONTAINING PROTEIN 1"/>
    <property type="match status" value="1"/>
</dbReference>
<dbReference type="SUPFAM" id="SSF47781">
    <property type="entry name" value="RuvA domain 2-like"/>
    <property type="match status" value="2"/>
</dbReference>
<evidence type="ECO:0000259" key="7">
    <source>
        <dbReference type="Pfam" id="PF09851"/>
    </source>
</evidence>
<dbReference type="InterPro" id="IPR018649">
    <property type="entry name" value="SHOCT"/>
</dbReference>
<evidence type="ECO:0000256" key="5">
    <source>
        <dbReference type="SAM" id="Phobius"/>
    </source>
</evidence>
<feature type="domain" description="SHOCT" evidence="7">
    <location>
        <begin position="85"/>
        <end position="111"/>
    </location>
</feature>
<dbReference type="eggNOG" id="COG1555">
    <property type="taxonomic scope" value="Bacteria"/>
</dbReference>
<evidence type="ECO:0000259" key="6">
    <source>
        <dbReference type="Pfam" id="PF05154"/>
    </source>
</evidence>
<dbReference type="EMBL" id="CP001287">
    <property type="protein sequence ID" value="ACK65025.1"/>
    <property type="molecule type" value="Genomic_DNA"/>
</dbReference>
<dbReference type="Pfam" id="PF12836">
    <property type="entry name" value="HHH_3"/>
    <property type="match status" value="1"/>
</dbReference>